<evidence type="ECO:0000256" key="1">
    <source>
        <dbReference type="ARBA" id="ARBA00006611"/>
    </source>
</evidence>
<evidence type="ECO:0000313" key="7">
    <source>
        <dbReference type="Proteomes" id="UP000287394"/>
    </source>
</evidence>
<sequence length="488" mass="53627">MNDDEQNDLLTFDEALQVLGTSRPTLYRLLSSGDMRGLKVGKQWRFRRSDLHLYMDRGPVAAAIASSPELDSELAFFTGLTGRPSKASTAEEKIMEVIENIMADAIARKASDIHFEACVLDGAPVILLRYRIDGVLQEIRRIPGEMEDAMIARWKIMADMNVGLKNVPQDGRIPLKHAGKDFDLRVAITPVVFGEAATIRILDRSSVLLGLDKLGLTHDSLEQILRLTRQPNGLIVIAGPTGSGKTTTAYSCLLQGSGPERKTITIEDPVECQLNYTTQIQMNPRAGLTFAAGLRSIMRQDPDVIFAGETRDDEILKLELEASLTGHLVVTTLHATDAPSAISRLLNMGVAGHVLTLSLTGVIAQRLARRICPNCREEADLSQMVQFDTWRRLAAEGGYELPDDAKFYHGKGCENCGGRGYRGRLGIFEIIEMSEPLAAAITRGADEEEISEVALEYGMRTFWADGLRKAVAGETTVDELQRVIFTVA</sequence>
<gene>
    <name evidence="6" type="ORF">CCAX7_004680</name>
</gene>
<dbReference type="InterPro" id="IPR041657">
    <property type="entry name" value="HTH_17"/>
</dbReference>
<feature type="domain" description="Bacterial type II secretion system protein E" evidence="4">
    <location>
        <begin position="91"/>
        <end position="482"/>
    </location>
</feature>
<dbReference type="SUPFAM" id="SSF52540">
    <property type="entry name" value="P-loop containing nucleoside triphosphate hydrolases"/>
    <property type="match status" value="1"/>
</dbReference>
<proteinExistence type="inferred from homology"/>
<reference evidence="6 7" key="1">
    <citation type="journal article" date="2019" name="Int. J. Syst. Evol. Microbiol.">
        <title>Capsulimonas corticalis gen. nov., sp. nov., an aerobic capsulated bacterium, of a novel bacterial order, Capsulimonadales ord. nov., of the class Armatimonadia of the phylum Armatimonadetes.</title>
        <authorList>
            <person name="Li J."/>
            <person name="Kudo C."/>
            <person name="Tonouchi A."/>
        </authorList>
    </citation>
    <scope>NUCLEOTIDE SEQUENCE [LARGE SCALE GENOMIC DNA]</scope>
    <source>
        <strain evidence="6 7">AX-7</strain>
    </source>
</reference>
<dbReference type="Gene3D" id="3.30.450.90">
    <property type="match status" value="1"/>
</dbReference>
<dbReference type="NCBIfam" id="TIGR01764">
    <property type="entry name" value="excise"/>
    <property type="match status" value="1"/>
</dbReference>
<evidence type="ECO:0000256" key="2">
    <source>
        <dbReference type="ARBA" id="ARBA00022741"/>
    </source>
</evidence>
<evidence type="ECO:0000256" key="3">
    <source>
        <dbReference type="ARBA" id="ARBA00022840"/>
    </source>
</evidence>
<evidence type="ECO:0000259" key="4">
    <source>
        <dbReference type="Pfam" id="PF00437"/>
    </source>
</evidence>
<organism evidence="6 7">
    <name type="scientific">Capsulimonas corticalis</name>
    <dbReference type="NCBI Taxonomy" id="2219043"/>
    <lineage>
        <taxon>Bacteria</taxon>
        <taxon>Bacillati</taxon>
        <taxon>Armatimonadota</taxon>
        <taxon>Armatimonadia</taxon>
        <taxon>Capsulimonadales</taxon>
        <taxon>Capsulimonadaceae</taxon>
        <taxon>Capsulimonas</taxon>
    </lineage>
</organism>
<dbReference type="Pfam" id="PF12728">
    <property type="entry name" value="HTH_17"/>
    <property type="match status" value="1"/>
</dbReference>
<keyword evidence="2" id="KW-0547">Nucleotide-binding</keyword>
<evidence type="ECO:0000259" key="5">
    <source>
        <dbReference type="Pfam" id="PF12728"/>
    </source>
</evidence>
<dbReference type="Pfam" id="PF00437">
    <property type="entry name" value="T2SSE"/>
    <property type="match status" value="1"/>
</dbReference>
<dbReference type="CDD" id="cd01129">
    <property type="entry name" value="PulE-GspE-like"/>
    <property type="match status" value="1"/>
</dbReference>
<dbReference type="Gene3D" id="3.40.50.300">
    <property type="entry name" value="P-loop containing nucleotide triphosphate hydrolases"/>
    <property type="match status" value="1"/>
</dbReference>
<dbReference type="AlphaFoldDB" id="A0A402D2S6"/>
<dbReference type="KEGG" id="ccot:CCAX7_004680"/>
<evidence type="ECO:0000313" key="6">
    <source>
        <dbReference type="EMBL" id="BDI28417.1"/>
    </source>
</evidence>
<keyword evidence="7" id="KW-1185">Reference proteome</keyword>
<dbReference type="GO" id="GO:0005886">
    <property type="term" value="C:plasma membrane"/>
    <property type="evidence" value="ECO:0007669"/>
    <property type="project" value="TreeGrafter"/>
</dbReference>
<name>A0A402D2S6_9BACT</name>
<keyword evidence="3" id="KW-0067">ATP-binding</keyword>
<comment type="similarity">
    <text evidence="1">Belongs to the GSP E family.</text>
</comment>
<protein>
    <submittedName>
        <fullName evidence="6">Uncharacterized protein</fullName>
    </submittedName>
</protein>
<dbReference type="InterPro" id="IPR010093">
    <property type="entry name" value="SinI_DNA-bd"/>
</dbReference>
<dbReference type="PANTHER" id="PTHR30258:SF2">
    <property type="entry name" value="COMG OPERON PROTEIN 1"/>
    <property type="match status" value="1"/>
</dbReference>
<dbReference type="GO" id="GO:0005524">
    <property type="term" value="F:ATP binding"/>
    <property type="evidence" value="ECO:0007669"/>
    <property type="project" value="UniProtKB-KW"/>
</dbReference>
<dbReference type="GO" id="GO:0003677">
    <property type="term" value="F:DNA binding"/>
    <property type="evidence" value="ECO:0007669"/>
    <property type="project" value="InterPro"/>
</dbReference>
<dbReference type="PANTHER" id="PTHR30258">
    <property type="entry name" value="TYPE II SECRETION SYSTEM PROTEIN GSPE-RELATED"/>
    <property type="match status" value="1"/>
</dbReference>
<dbReference type="InterPro" id="IPR001482">
    <property type="entry name" value="T2SS/T4SS_dom"/>
</dbReference>
<dbReference type="EMBL" id="AP025739">
    <property type="protein sequence ID" value="BDI28417.1"/>
    <property type="molecule type" value="Genomic_DNA"/>
</dbReference>
<feature type="domain" description="Helix-turn-helix" evidence="5">
    <location>
        <begin position="9"/>
        <end position="57"/>
    </location>
</feature>
<dbReference type="GO" id="GO:0016887">
    <property type="term" value="F:ATP hydrolysis activity"/>
    <property type="evidence" value="ECO:0007669"/>
    <property type="project" value="TreeGrafter"/>
</dbReference>
<accession>A0A402D2S6</accession>
<dbReference type="FunCoup" id="A0A402D2S6">
    <property type="interactions" value="183"/>
</dbReference>
<dbReference type="RefSeq" id="WP_165864512.1">
    <property type="nucleotide sequence ID" value="NZ_AP025739.1"/>
</dbReference>
<dbReference type="Proteomes" id="UP000287394">
    <property type="component" value="Chromosome"/>
</dbReference>
<dbReference type="InterPro" id="IPR027417">
    <property type="entry name" value="P-loop_NTPase"/>
</dbReference>